<protein>
    <recommendedName>
        <fullName evidence="2">diguanylate cyclase</fullName>
        <ecNumber evidence="2">2.7.7.65</ecNumber>
    </recommendedName>
</protein>
<evidence type="ECO:0000256" key="4">
    <source>
        <dbReference type="SAM" id="Phobius"/>
    </source>
</evidence>
<keyword evidence="4" id="KW-0472">Membrane</keyword>
<dbReference type="KEGG" id="woc:BA177_08440"/>
<dbReference type="PANTHER" id="PTHR45138">
    <property type="entry name" value="REGULATORY COMPONENTS OF SENSORY TRANSDUCTION SYSTEM"/>
    <property type="match status" value="1"/>
</dbReference>
<dbReference type="InterPro" id="IPR043128">
    <property type="entry name" value="Rev_trsase/Diguanyl_cyclase"/>
</dbReference>
<feature type="transmembrane region" description="Helical" evidence="4">
    <location>
        <begin position="72"/>
        <end position="90"/>
    </location>
</feature>
<feature type="transmembrane region" description="Helical" evidence="4">
    <location>
        <begin position="138"/>
        <end position="160"/>
    </location>
</feature>
<dbReference type="OrthoDB" id="9812260at2"/>
<evidence type="ECO:0000256" key="3">
    <source>
        <dbReference type="ARBA" id="ARBA00034247"/>
    </source>
</evidence>
<dbReference type="Pfam" id="PF00990">
    <property type="entry name" value="GGDEF"/>
    <property type="match status" value="1"/>
</dbReference>
<dbReference type="STRING" id="1548547.BA177_08440"/>
<dbReference type="SMART" id="SM00267">
    <property type="entry name" value="GGDEF"/>
    <property type="match status" value="1"/>
</dbReference>
<comment type="catalytic activity">
    <reaction evidence="3">
        <text>2 GTP = 3',3'-c-di-GMP + 2 diphosphate</text>
        <dbReference type="Rhea" id="RHEA:24898"/>
        <dbReference type="ChEBI" id="CHEBI:33019"/>
        <dbReference type="ChEBI" id="CHEBI:37565"/>
        <dbReference type="ChEBI" id="CHEBI:58805"/>
        <dbReference type="EC" id="2.7.7.65"/>
    </reaction>
</comment>
<organism evidence="6 7">
    <name type="scientific">Woeseia oceani</name>
    <dbReference type="NCBI Taxonomy" id="1548547"/>
    <lineage>
        <taxon>Bacteria</taxon>
        <taxon>Pseudomonadati</taxon>
        <taxon>Pseudomonadota</taxon>
        <taxon>Gammaproteobacteria</taxon>
        <taxon>Woeseiales</taxon>
        <taxon>Woeseiaceae</taxon>
        <taxon>Woeseia</taxon>
    </lineage>
</organism>
<accession>A0A193LFB6</accession>
<keyword evidence="4" id="KW-0812">Transmembrane</keyword>
<evidence type="ECO:0000256" key="2">
    <source>
        <dbReference type="ARBA" id="ARBA00012528"/>
    </source>
</evidence>
<dbReference type="RefSeq" id="WP_068615367.1">
    <property type="nucleotide sequence ID" value="NZ_CP016268.1"/>
</dbReference>
<keyword evidence="4" id="KW-1133">Transmembrane helix</keyword>
<evidence type="ECO:0000313" key="6">
    <source>
        <dbReference type="EMBL" id="ANO51225.1"/>
    </source>
</evidence>
<dbReference type="FunFam" id="3.30.70.270:FF:000001">
    <property type="entry name" value="Diguanylate cyclase domain protein"/>
    <property type="match status" value="1"/>
</dbReference>
<dbReference type="Proteomes" id="UP000092695">
    <property type="component" value="Chromosome"/>
</dbReference>
<dbReference type="InterPro" id="IPR000160">
    <property type="entry name" value="GGDEF_dom"/>
</dbReference>
<comment type="cofactor">
    <cofactor evidence="1">
        <name>Mg(2+)</name>
        <dbReference type="ChEBI" id="CHEBI:18420"/>
    </cofactor>
</comment>
<feature type="transmembrane region" description="Helical" evidence="4">
    <location>
        <begin position="46"/>
        <end position="65"/>
    </location>
</feature>
<keyword evidence="7" id="KW-1185">Reference proteome</keyword>
<dbReference type="PANTHER" id="PTHR45138:SF9">
    <property type="entry name" value="DIGUANYLATE CYCLASE DGCM-RELATED"/>
    <property type="match status" value="1"/>
</dbReference>
<dbReference type="PROSITE" id="PS50887">
    <property type="entry name" value="GGDEF"/>
    <property type="match status" value="1"/>
</dbReference>
<dbReference type="EMBL" id="CP016268">
    <property type="protein sequence ID" value="ANO51225.1"/>
    <property type="molecule type" value="Genomic_DNA"/>
</dbReference>
<dbReference type="NCBIfam" id="TIGR00254">
    <property type="entry name" value="GGDEF"/>
    <property type="match status" value="1"/>
</dbReference>
<feature type="transmembrane region" description="Helical" evidence="4">
    <location>
        <begin position="21"/>
        <end position="40"/>
    </location>
</feature>
<evidence type="ECO:0000256" key="1">
    <source>
        <dbReference type="ARBA" id="ARBA00001946"/>
    </source>
</evidence>
<evidence type="ECO:0000313" key="7">
    <source>
        <dbReference type="Proteomes" id="UP000092695"/>
    </source>
</evidence>
<dbReference type="CDD" id="cd01949">
    <property type="entry name" value="GGDEF"/>
    <property type="match status" value="1"/>
</dbReference>
<feature type="domain" description="GGDEF" evidence="5">
    <location>
        <begin position="202"/>
        <end position="331"/>
    </location>
</feature>
<dbReference type="GO" id="GO:0052621">
    <property type="term" value="F:diguanylate cyclase activity"/>
    <property type="evidence" value="ECO:0007669"/>
    <property type="project" value="UniProtKB-EC"/>
</dbReference>
<dbReference type="InterPro" id="IPR029787">
    <property type="entry name" value="Nucleotide_cyclase"/>
</dbReference>
<dbReference type="AlphaFoldDB" id="A0A193LFB6"/>
<dbReference type="EC" id="2.7.7.65" evidence="2"/>
<sequence length="344" mass="37771">MIENLQKGLRRRRSLEEYLPLMLCGAGVFGVLPFAIVRLLNGEIWIGLLDLAVVAGFSTLGMFVLRSSRVRATSICITLLCVAGYLGTLYLMGPQQLFWAYPALVVAYYLLKPEEAVALSVISILGSIPALYGNVSLFMLATATITMTMTSVFAYAFAALTRNQRQQLMNLATCDPLTGAGNRRALDQKIAEIIANHERTSATASVIFLDLDHFKAINDEYGHAAGDQILIQLTEIINLRIRVTDSLYRIGGEEFVIVVDGLGIDKASRLAEQLRTLVEANELARDRAVTISLGVAQLESGESADEWLHRADEALYAAKRAGRNQTRTAHIELQPVRPKVAPLH</sequence>
<dbReference type="InterPro" id="IPR050469">
    <property type="entry name" value="Diguanylate_Cyclase"/>
</dbReference>
<reference evidence="6 7" key="1">
    <citation type="submission" date="2016-06" db="EMBL/GenBank/DDBJ databases">
        <title>Complete genome sequence of a deep-branching marine Gamma Proteobacterium Woeseia oceani type strain XK5.</title>
        <authorList>
            <person name="Mu D."/>
            <person name="Du Z."/>
        </authorList>
    </citation>
    <scope>NUCLEOTIDE SEQUENCE [LARGE SCALE GENOMIC DNA]</scope>
    <source>
        <strain evidence="6 7">XK5</strain>
    </source>
</reference>
<name>A0A193LFB6_9GAMM</name>
<dbReference type="SUPFAM" id="SSF55073">
    <property type="entry name" value="Nucleotide cyclase"/>
    <property type="match status" value="1"/>
</dbReference>
<evidence type="ECO:0000259" key="5">
    <source>
        <dbReference type="PROSITE" id="PS50887"/>
    </source>
</evidence>
<gene>
    <name evidence="6" type="ORF">BA177_08440</name>
</gene>
<dbReference type="Gene3D" id="3.30.70.270">
    <property type="match status" value="1"/>
</dbReference>
<proteinExistence type="predicted"/>